<dbReference type="Proteomes" id="UP000294835">
    <property type="component" value="Unassembled WGS sequence"/>
</dbReference>
<gene>
    <name evidence="1" type="ORF">EV662_108187</name>
</gene>
<evidence type="ECO:0000313" key="2">
    <source>
        <dbReference type="Proteomes" id="UP000294835"/>
    </source>
</evidence>
<proteinExistence type="predicted"/>
<reference evidence="1 2" key="1">
    <citation type="submission" date="2019-03" db="EMBL/GenBank/DDBJ databases">
        <title>Genomic Encyclopedia of Type Strains, Phase IV (KMG-IV): sequencing the most valuable type-strain genomes for metagenomic binning, comparative biology and taxonomic classification.</title>
        <authorList>
            <person name="Goeker M."/>
        </authorList>
    </citation>
    <scope>NUCLEOTIDE SEQUENCE [LARGE SCALE GENOMIC DNA]</scope>
    <source>
        <strain evidence="1 2">DSM 18063</strain>
    </source>
</reference>
<keyword evidence="2" id="KW-1185">Reference proteome</keyword>
<sequence length="108" mass="10971">MRAGAAALAVLVAGCVSTPPDRVSTLFLPDTAGLAVSGSPLRVDLGRAPDGVIAALSRDLGPPRSLPTATCPAGIERRLAWGDLVLTFTRERFIGWQSGAGQAGTVCG</sequence>
<dbReference type="PROSITE" id="PS51257">
    <property type="entry name" value="PROKAR_LIPOPROTEIN"/>
    <property type="match status" value="1"/>
</dbReference>
<accession>A0A4R2PW11</accession>
<name>A0A4R2PW11_9RHOB</name>
<dbReference type="OrthoDB" id="7867825at2"/>
<organism evidence="1 2">
    <name type="scientific">Rhodovulum marinum</name>
    <dbReference type="NCBI Taxonomy" id="320662"/>
    <lineage>
        <taxon>Bacteria</taxon>
        <taxon>Pseudomonadati</taxon>
        <taxon>Pseudomonadota</taxon>
        <taxon>Alphaproteobacteria</taxon>
        <taxon>Rhodobacterales</taxon>
        <taxon>Paracoccaceae</taxon>
        <taxon>Rhodovulum</taxon>
    </lineage>
</organism>
<protein>
    <submittedName>
        <fullName evidence="1">Uncharacterized protein</fullName>
    </submittedName>
</protein>
<dbReference type="AlphaFoldDB" id="A0A4R2PW11"/>
<comment type="caution">
    <text evidence="1">The sequence shown here is derived from an EMBL/GenBank/DDBJ whole genome shotgun (WGS) entry which is preliminary data.</text>
</comment>
<dbReference type="RefSeq" id="WP_132463406.1">
    <property type="nucleotide sequence ID" value="NZ_SLXP01000008.1"/>
</dbReference>
<evidence type="ECO:0000313" key="1">
    <source>
        <dbReference type="EMBL" id="TCP40312.1"/>
    </source>
</evidence>
<dbReference type="EMBL" id="SLXP01000008">
    <property type="protein sequence ID" value="TCP40312.1"/>
    <property type="molecule type" value="Genomic_DNA"/>
</dbReference>